<dbReference type="GO" id="GO:0003700">
    <property type="term" value="F:DNA-binding transcription factor activity"/>
    <property type="evidence" value="ECO:0007669"/>
    <property type="project" value="InterPro"/>
</dbReference>
<feature type="domain" description="HTH araC/xylS-type" evidence="4">
    <location>
        <begin position="173"/>
        <end position="272"/>
    </location>
</feature>
<proteinExistence type="predicted"/>
<protein>
    <submittedName>
        <fullName evidence="5">AraC family transcriptional regulator</fullName>
    </submittedName>
</protein>
<evidence type="ECO:0000256" key="1">
    <source>
        <dbReference type="ARBA" id="ARBA00023015"/>
    </source>
</evidence>
<dbReference type="InterPro" id="IPR037923">
    <property type="entry name" value="HTH-like"/>
</dbReference>
<dbReference type="InterPro" id="IPR020449">
    <property type="entry name" value="Tscrpt_reg_AraC-type_HTH"/>
</dbReference>
<dbReference type="Pfam" id="PF12833">
    <property type="entry name" value="HTH_18"/>
    <property type="match status" value="1"/>
</dbReference>
<sequence length="273" mass="32299">MLKKVFFTKYTEQTVQLPFVLSAVGLNHRQEYINRPSGLPFFQWIHTVKGKGVLEINEKQYVVEEGNGILFFPGVGHRYYGLSNEWIVHFLLFSGYGTKDFFDRIGIEQSGIYKLNNDKVEKYIKELIFIYTQDNPMEMYDYSRILYDFLLEFLKSTTIQNEKPIQNQSNKVHLVMDYINQYYMEPIVLSELAEKVHLSKEYLCQLFKKVNGFSIFEYITDVRLAKARTLLIQDRKERIKNISKLCGYEDVSYFGMVFKKKVGMTPAKFRELH</sequence>
<evidence type="ECO:0000256" key="2">
    <source>
        <dbReference type="ARBA" id="ARBA00023125"/>
    </source>
</evidence>
<dbReference type="SUPFAM" id="SSF51215">
    <property type="entry name" value="Regulatory protein AraC"/>
    <property type="match status" value="1"/>
</dbReference>
<dbReference type="Gene3D" id="1.10.10.60">
    <property type="entry name" value="Homeodomain-like"/>
    <property type="match status" value="2"/>
</dbReference>
<dbReference type="GO" id="GO:0043565">
    <property type="term" value="F:sequence-specific DNA binding"/>
    <property type="evidence" value="ECO:0007669"/>
    <property type="project" value="InterPro"/>
</dbReference>
<keyword evidence="3" id="KW-0804">Transcription</keyword>
<dbReference type="PANTHER" id="PTHR43280:SF28">
    <property type="entry name" value="HTH-TYPE TRANSCRIPTIONAL ACTIVATOR RHAS"/>
    <property type="match status" value="1"/>
</dbReference>
<dbReference type="InterPro" id="IPR018060">
    <property type="entry name" value="HTH_AraC"/>
</dbReference>
<dbReference type="SUPFAM" id="SSF46689">
    <property type="entry name" value="Homeodomain-like"/>
    <property type="match status" value="2"/>
</dbReference>
<dbReference type="EMBL" id="CP051128">
    <property type="protein sequence ID" value="QIZ08134.1"/>
    <property type="molecule type" value="Genomic_DNA"/>
</dbReference>
<keyword evidence="2" id="KW-0238">DNA-binding</keyword>
<evidence type="ECO:0000313" key="6">
    <source>
        <dbReference type="Proteomes" id="UP000501868"/>
    </source>
</evidence>
<dbReference type="PANTHER" id="PTHR43280">
    <property type="entry name" value="ARAC-FAMILY TRANSCRIPTIONAL REGULATOR"/>
    <property type="match status" value="1"/>
</dbReference>
<name>A0A6H1P3G7_PRIMG</name>
<dbReference type="Pfam" id="PF02311">
    <property type="entry name" value="AraC_binding"/>
    <property type="match status" value="1"/>
</dbReference>
<evidence type="ECO:0000259" key="4">
    <source>
        <dbReference type="PROSITE" id="PS01124"/>
    </source>
</evidence>
<organism evidence="5 6">
    <name type="scientific">Priestia megaterium</name>
    <name type="common">Bacillus megaterium</name>
    <dbReference type="NCBI Taxonomy" id="1404"/>
    <lineage>
        <taxon>Bacteria</taxon>
        <taxon>Bacillati</taxon>
        <taxon>Bacillota</taxon>
        <taxon>Bacilli</taxon>
        <taxon>Bacillales</taxon>
        <taxon>Bacillaceae</taxon>
        <taxon>Priestia</taxon>
    </lineage>
</organism>
<gene>
    <name evidence="5" type="ORF">HFZ78_16530</name>
</gene>
<dbReference type="InterPro" id="IPR003313">
    <property type="entry name" value="AraC-bd"/>
</dbReference>
<dbReference type="PRINTS" id="PR00032">
    <property type="entry name" value="HTHARAC"/>
</dbReference>
<accession>A0A6H1P3G7</accession>
<dbReference type="SMART" id="SM00342">
    <property type="entry name" value="HTH_ARAC"/>
    <property type="match status" value="1"/>
</dbReference>
<reference evidence="5 6" key="2">
    <citation type="submission" date="2020-04" db="EMBL/GenBank/DDBJ databases">
        <authorList>
            <person name="Fomenkov A."/>
            <person name="Anton B.P."/>
            <person name="Roberts R.J."/>
        </authorList>
    </citation>
    <scope>NUCLEOTIDE SEQUENCE [LARGE SCALE GENOMIC DNA]</scope>
    <source>
        <strain evidence="5 6">S2</strain>
    </source>
</reference>
<reference evidence="5 6" key="1">
    <citation type="submission" date="2020-04" db="EMBL/GenBank/DDBJ databases">
        <title>Genome-Wide Identification of 5-Methylcytosine Sites in Bacterial Genomes By High-Throughput Sequencing of MspJI Restriction Fragments.</title>
        <authorList>
            <person name="Wu V."/>
        </authorList>
    </citation>
    <scope>NUCLEOTIDE SEQUENCE [LARGE SCALE GENOMIC DNA]</scope>
    <source>
        <strain evidence="5 6">S2</strain>
    </source>
</reference>
<evidence type="ECO:0000256" key="3">
    <source>
        <dbReference type="ARBA" id="ARBA00023163"/>
    </source>
</evidence>
<dbReference type="PROSITE" id="PS01124">
    <property type="entry name" value="HTH_ARAC_FAMILY_2"/>
    <property type="match status" value="1"/>
</dbReference>
<dbReference type="Proteomes" id="UP000501868">
    <property type="component" value="Chromosome"/>
</dbReference>
<keyword evidence="1" id="KW-0805">Transcription regulation</keyword>
<dbReference type="Gene3D" id="2.60.120.280">
    <property type="entry name" value="Regulatory protein AraC"/>
    <property type="match status" value="1"/>
</dbReference>
<dbReference type="AlphaFoldDB" id="A0A6H1P3G7"/>
<dbReference type="InterPro" id="IPR009057">
    <property type="entry name" value="Homeodomain-like_sf"/>
</dbReference>
<evidence type="ECO:0000313" key="5">
    <source>
        <dbReference type="EMBL" id="QIZ08134.1"/>
    </source>
</evidence>